<accession>A0A9Q1KI98</accession>
<name>A0A9Q1KI98_9CARY</name>
<dbReference type="PANTHER" id="PTHR46419">
    <property type="entry name" value="ADP-RIBOSYLATION FACTOR GTPASE-ACTIVATING PROTEIN AGD5"/>
    <property type="match status" value="1"/>
</dbReference>
<reference evidence="1" key="1">
    <citation type="submission" date="2022-04" db="EMBL/GenBank/DDBJ databases">
        <title>Carnegiea gigantea Genome sequencing and assembly v2.</title>
        <authorList>
            <person name="Copetti D."/>
            <person name="Sanderson M.J."/>
            <person name="Burquez A."/>
            <person name="Wojciechowski M.F."/>
        </authorList>
    </citation>
    <scope>NUCLEOTIDE SEQUENCE</scope>
    <source>
        <strain evidence="1">SGP5-SGP5p</strain>
        <tissue evidence="1">Aerial part</tissue>
    </source>
</reference>
<dbReference type="Proteomes" id="UP001153076">
    <property type="component" value="Unassembled WGS sequence"/>
</dbReference>
<gene>
    <name evidence="1" type="ORF">Cgig2_015227</name>
</gene>
<keyword evidence="2" id="KW-1185">Reference proteome</keyword>
<dbReference type="InterPro" id="IPR044520">
    <property type="entry name" value="ARF_GAP_AGD5/15"/>
</dbReference>
<evidence type="ECO:0000313" key="1">
    <source>
        <dbReference type="EMBL" id="KAJ8444881.1"/>
    </source>
</evidence>
<protein>
    <submittedName>
        <fullName evidence="1">Uncharacterized protein</fullName>
    </submittedName>
</protein>
<dbReference type="Gene3D" id="1.10.220.150">
    <property type="entry name" value="Arf GTPase activating protein"/>
    <property type="match status" value="1"/>
</dbReference>
<dbReference type="AlphaFoldDB" id="A0A9Q1KI98"/>
<dbReference type="EMBL" id="JAKOGI010000083">
    <property type="protein sequence ID" value="KAJ8444881.1"/>
    <property type="molecule type" value="Genomic_DNA"/>
</dbReference>
<dbReference type="InterPro" id="IPR038508">
    <property type="entry name" value="ArfGAP_dom_sf"/>
</dbReference>
<dbReference type="GO" id="GO:0005096">
    <property type="term" value="F:GTPase activator activity"/>
    <property type="evidence" value="ECO:0007669"/>
    <property type="project" value="InterPro"/>
</dbReference>
<organism evidence="1 2">
    <name type="scientific">Carnegiea gigantea</name>
    <dbReference type="NCBI Taxonomy" id="171969"/>
    <lineage>
        <taxon>Eukaryota</taxon>
        <taxon>Viridiplantae</taxon>
        <taxon>Streptophyta</taxon>
        <taxon>Embryophyta</taxon>
        <taxon>Tracheophyta</taxon>
        <taxon>Spermatophyta</taxon>
        <taxon>Magnoliopsida</taxon>
        <taxon>eudicotyledons</taxon>
        <taxon>Gunneridae</taxon>
        <taxon>Pentapetalae</taxon>
        <taxon>Caryophyllales</taxon>
        <taxon>Cactineae</taxon>
        <taxon>Cactaceae</taxon>
        <taxon>Cactoideae</taxon>
        <taxon>Echinocereeae</taxon>
        <taxon>Carnegiea</taxon>
    </lineage>
</organism>
<comment type="caution">
    <text evidence="1">The sequence shown here is derived from an EMBL/GenBank/DDBJ whole genome shotgun (WGS) entry which is preliminary data.</text>
</comment>
<proteinExistence type="predicted"/>
<sequence>MADQNMIQIRNGLTCNLIEAVGNAKANDFWEAELPPSYDRGDIERFIRSKYVDRRWASKMGIKPILIPAERNSRSNEFTDCISSKGTPKRANRLSLDETSFNRHIEKIAPPPALRMRTLLMHEIGLISPQIARYFPSALYLKARIRHAINETGERERRTREGQGVNAPNISKLFVFQDDV</sequence>
<evidence type="ECO:0000313" key="2">
    <source>
        <dbReference type="Proteomes" id="UP001153076"/>
    </source>
</evidence>
<dbReference type="OrthoDB" id="10266696at2759"/>
<dbReference type="PANTHER" id="PTHR46419:SF3">
    <property type="entry name" value="ADP-RIBOSYLATION FACTOR GTPASE-ACTIVATING PROTEIN AGD15-RELATED"/>
    <property type="match status" value="1"/>
</dbReference>